<proteinExistence type="predicted"/>
<dbReference type="PROSITE" id="PS00109">
    <property type="entry name" value="PROTEIN_KINASE_TYR"/>
    <property type="match status" value="1"/>
</dbReference>
<dbReference type="InterPro" id="IPR008266">
    <property type="entry name" value="Tyr_kinase_AS"/>
</dbReference>
<feature type="domain" description="Protein kinase" evidence="1">
    <location>
        <begin position="156"/>
        <end position="401"/>
    </location>
</feature>
<dbReference type="AlphaFoldDB" id="A0A9X7CMV1"/>
<dbReference type="Proteomes" id="UP000224203">
    <property type="component" value="Unassembled WGS sequence"/>
</dbReference>
<dbReference type="GO" id="GO:0005524">
    <property type="term" value="F:ATP binding"/>
    <property type="evidence" value="ECO:0007669"/>
    <property type="project" value="InterPro"/>
</dbReference>
<dbReference type="InterPro" id="IPR011009">
    <property type="entry name" value="Kinase-like_dom_sf"/>
</dbReference>
<comment type="caution">
    <text evidence="2">The sequence shown here is derived from an EMBL/GenBank/DDBJ whole genome shotgun (WGS) entry which is preliminary data.</text>
</comment>
<accession>A0A9X7CMV1</accession>
<dbReference type="InterPro" id="IPR000719">
    <property type="entry name" value="Prot_kinase_dom"/>
</dbReference>
<organism evidence="2 3">
    <name type="scientific">Bacillus cereus</name>
    <dbReference type="NCBI Taxonomy" id="1396"/>
    <lineage>
        <taxon>Bacteria</taxon>
        <taxon>Bacillati</taxon>
        <taxon>Bacillota</taxon>
        <taxon>Bacilli</taxon>
        <taxon>Bacillales</taxon>
        <taxon>Bacillaceae</taxon>
        <taxon>Bacillus</taxon>
        <taxon>Bacillus cereus group</taxon>
    </lineage>
</organism>
<dbReference type="PROSITE" id="PS50011">
    <property type="entry name" value="PROTEIN_KINASE_DOM"/>
    <property type="match status" value="1"/>
</dbReference>
<sequence>MTTTNEEYLVNYLEEQLEHYQNIYGSNLNKRFLKFYEGMPAPLDKLFAFFHESFNGLLNYLNTKSQSGHYNADESRMLYKLITDINTLQDHTIDTPFAFELNSNYSQYLGYCKTFLRTSGGSPLPNAFIPAKLEEINPIFTLKSGITAVRSTSIFTFPAEEIGGGSYAIVYKYLDPLYDHEFAYKQALDDLTEDEKERFYREFDVMKNLNHPFILDVYSLNKEQNYYIMECVDETLEDYVEQHSDHKFINEKLMFVRQICNAFQYIHSKEILHRDISPKNILIKHLDGSKMIKVSDFGLVKIPGSKLTRFGTELKGSLNDPHLGLTGFKNYEMCHETYALTRLIYYIFTSRLDDGSFTNPLFEEFFRKGTHFETVYRFASTKELATAFFEDVAPSLAVSGI</sequence>
<dbReference type="SUPFAM" id="SSF56112">
    <property type="entry name" value="Protein kinase-like (PK-like)"/>
    <property type="match status" value="1"/>
</dbReference>
<dbReference type="Gene3D" id="1.10.510.10">
    <property type="entry name" value="Transferase(Phosphotransferase) domain 1"/>
    <property type="match status" value="1"/>
</dbReference>
<name>A0A9X7CMV1_BACCE</name>
<evidence type="ECO:0000259" key="1">
    <source>
        <dbReference type="PROSITE" id="PS50011"/>
    </source>
</evidence>
<dbReference type="CDD" id="cd00180">
    <property type="entry name" value="PKc"/>
    <property type="match status" value="1"/>
</dbReference>
<dbReference type="GO" id="GO:0004672">
    <property type="term" value="F:protein kinase activity"/>
    <property type="evidence" value="ECO:0007669"/>
    <property type="project" value="InterPro"/>
</dbReference>
<gene>
    <name evidence="2" type="ORF">COC69_15015</name>
</gene>
<dbReference type="EMBL" id="NULI01000080">
    <property type="protein sequence ID" value="PGS78536.1"/>
    <property type="molecule type" value="Genomic_DNA"/>
</dbReference>
<evidence type="ECO:0000313" key="2">
    <source>
        <dbReference type="EMBL" id="PGS78536.1"/>
    </source>
</evidence>
<reference evidence="2 3" key="1">
    <citation type="submission" date="2017-09" db="EMBL/GenBank/DDBJ databases">
        <title>Large-scale bioinformatics analysis of Bacillus genomes uncovers conserved roles of natural products in bacterial physiology.</title>
        <authorList>
            <consortium name="Agbiome Team Llc"/>
            <person name="Bleich R.M."/>
            <person name="Grubbs K.J."/>
            <person name="Santa Maria K.C."/>
            <person name="Allen S.E."/>
            <person name="Farag S."/>
            <person name="Shank E.A."/>
            <person name="Bowers A."/>
        </authorList>
    </citation>
    <scope>NUCLEOTIDE SEQUENCE [LARGE SCALE GENOMIC DNA]</scope>
    <source>
        <strain evidence="2 3">AFS041711</strain>
    </source>
</reference>
<dbReference type="RefSeq" id="WP_098782844.1">
    <property type="nucleotide sequence ID" value="NZ_NULI01000080.1"/>
</dbReference>
<dbReference type="Pfam" id="PF00069">
    <property type="entry name" value="Pkinase"/>
    <property type="match status" value="1"/>
</dbReference>
<protein>
    <recommendedName>
        <fullName evidence="1">Protein kinase domain-containing protein</fullName>
    </recommendedName>
</protein>
<evidence type="ECO:0000313" key="3">
    <source>
        <dbReference type="Proteomes" id="UP000224203"/>
    </source>
</evidence>
<dbReference type="PANTHER" id="PTHR24347">
    <property type="entry name" value="SERINE/THREONINE-PROTEIN KINASE"/>
    <property type="match status" value="1"/>
</dbReference>